<dbReference type="Proteomes" id="UP001610446">
    <property type="component" value="Unassembled WGS sequence"/>
</dbReference>
<evidence type="ECO:0000256" key="1">
    <source>
        <dbReference type="SAM" id="MobiDB-lite"/>
    </source>
</evidence>
<sequence>MQARHRLVGGVQLSSAAGTENDLHSPTCPQRRTFPAFRPPEVSLPPSTHSIFEATQAPNATFPLSQSSDPNFQPHRVCVTGHRDKATENRAWSRKSNHYCKPHFDRTLQLARASQRGEKKKKGRQLSYNMIQIPRGSRVIPANDSRYSKATAASKLPITDSGNLDEMVLTLSFDTLRAARGDPRGTVITQASRNPPLQIGSLAGLSRDGGGTTGPCLRAVIQCVSQFCWTTE</sequence>
<gene>
    <name evidence="2" type="ORF">BJY01DRAFT_24726</name>
</gene>
<name>A0ABR4JIP3_9EURO</name>
<dbReference type="EMBL" id="JBFXLU010000129">
    <property type="protein sequence ID" value="KAL2839726.1"/>
    <property type="molecule type" value="Genomic_DNA"/>
</dbReference>
<evidence type="ECO:0000313" key="2">
    <source>
        <dbReference type="EMBL" id="KAL2839726.1"/>
    </source>
</evidence>
<proteinExistence type="predicted"/>
<keyword evidence="3" id="KW-1185">Reference proteome</keyword>
<reference evidence="2 3" key="1">
    <citation type="submission" date="2024-07" db="EMBL/GenBank/DDBJ databases">
        <title>Section-level genome sequencing and comparative genomics of Aspergillus sections Usti and Cavernicolus.</title>
        <authorList>
            <consortium name="Lawrence Berkeley National Laboratory"/>
            <person name="Nybo J.L."/>
            <person name="Vesth T.C."/>
            <person name="Theobald S."/>
            <person name="Frisvad J.C."/>
            <person name="Larsen T.O."/>
            <person name="Kjaerboelling I."/>
            <person name="Rothschild-Mancinelli K."/>
            <person name="Lyhne E.K."/>
            <person name="Kogle M.E."/>
            <person name="Barry K."/>
            <person name="Clum A."/>
            <person name="Na H."/>
            <person name="Ledsgaard L."/>
            <person name="Lin J."/>
            <person name="Lipzen A."/>
            <person name="Kuo A."/>
            <person name="Riley R."/>
            <person name="Mondo S."/>
            <person name="Labutti K."/>
            <person name="Haridas S."/>
            <person name="Pangalinan J."/>
            <person name="Salamov A.A."/>
            <person name="Simmons B.A."/>
            <person name="Magnuson J.K."/>
            <person name="Chen J."/>
            <person name="Drula E."/>
            <person name="Henrissat B."/>
            <person name="Wiebenga A."/>
            <person name="Lubbers R.J."/>
            <person name="Gomes A.C."/>
            <person name="Makela M.R."/>
            <person name="Stajich J."/>
            <person name="Grigoriev I.V."/>
            <person name="Mortensen U.H."/>
            <person name="De Vries R.P."/>
            <person name="Baker S.E."/>
            <person name="Andersen M.R."/>
        </authorList>
    </citation>
    <scope>NUCLEOTIDE SEQUENCE [LARGE SCALE GENOMIC DNA]</scope>
    <source>
        <strain evidence="2 3">CBS 123904</strain>
    </source>
</reference>
<evidence type="ECO:0000313" key="3">
    <source>
        <dbReference type="Proteomes" id="UP001610446"/>
    </source>
</evidence>
<organism evidence="2 3">
    <name type="scientific">Aspergillus pseudoustus</name>
    <dbReference type="NCBI Taxonomy" id="1810923"/>
    <lineage>
        <taxon>Eukaryota</taxon>
        <taxon>Fungi</taxon>
        <taxon>Dikarya</taxon>
        <taxon>Ascomycota</taxon>
        <taxon>Pezizomycotina</taxon>
        <taxon>Eurotiomycetes</taxon>
        <taxon>Eurotiomycetidae</taxon>
        <taxon>Eurotiales</taxon>
        <taxon>Aspergillaceae</taxon>
        <taxon>Aspergillus</taxon>
        <taxon>Aspergillus subgen. Nidulantes</taxon>
    </lineage>
</organism>
<accession>A0ABR4JIP3</accession>
<feature type="region of interest" description="Disordered" evidence="1">
    <location>
        <begin position="1"/>
        <end position="31"/>
    </location>
</feature>
<comment type="caution">
    <text evidence="2">The sequence shown here is derived from an EMBL/GenBank/DDBJ whole genome shotgun (WGS) entry which is preliminary data.</text>
</comment>
<protein>
    <submittedName>
        <fullName evidence="2">Uncharacterized protein</fullName>
    </submittedName>
</protein>